<dbReference type="GO" id="GO:0005829">
    <property type="term" value="C:cytosol"/>
    <property type="evidence" value="ECO:0007669"/>
    <property type="project" value="TreeGrafter"/>
</dbReference>
<comment type="function">
    <text evidence="11">Catalyzes the attachment of valine to tRNA(Val). As ValRS can inadvertently accommodate and process structurally similar amino acids such as threonine, to avoid such errors, it has a 'posttransfer' editing activity that hydrolyzes mischarged Thr-tRNA(Val) in a tRNA-dependent manner.</text>
</comment>
<comment type="subcellular location">
    <subcellularLocation>
        <location evidence="1 11">Cytoplasm</location>
    </subcellularLocation>
</comment>
<keyword evidence="9 11" id="KW-0030">Aminoacyl-tRNA synthetase</keyword>
<dbReference type="FunFam" id="3.40.50.620:FF:000032">
    <property type="entry name" value="Valine--tRNA ligase"/>
    <property type="match status" value="1"/>
</dbReference>
<dbReference type="NCBIfam" id="NF004349">
    <property type="entry name" value="PRK05729.1"/>
    <property type="match status" value="1"/>
</dbReference>
<dbReference type="Pfam" id="PF08264">
    <property type="entry name" value="Anticodon_1"/>
    <property type="match status" value="1"/>
</dbReference>
<dbReference type="InterPro" id="IPR009008">
    <property type="entry name" value="Val/Leu/Ile-tRNA-synth_edit"/>
</dbReference>
<evidence type="ECO:0000256" key="3">
    <source>
        <dbReference type="ARBA" id="ARBA00022490"/>
    </source>
</evidence>
<dbReference type="SUPFAM" id="SSF50677">
    <property type="entry name" value="ValRS/IleRS/LeuRS editing domain"/>
    <property type="match status" value="1"/>
</dbReference>
<dbReference type="RefSeq" id="WP_184129403.1">
    <property type="nucleotide sequence ID" value="NZ_JACHKT010000002.1"/>
</dbReference>
<evidence type="ECO:0000256" key="1">
    <source>
        <dbReference type="ARBA" id="ARBA00004496"/>
    </source>
</evidence>
<dbReference type="PANTHER" id="PTHR11946:SF109">
    <property type="entry name" value="VALINE--TRNA LIGASE"/>
    <property type="match status" value="1"/>
</dbReference>
<dbReference type="GO" id="GO:0004832">
    <property type="term" value="F:valine-tRNA ligase activity"/>
    <property type="evidence" value="ECO:0007669"/>
    <property type="project" value="UniProtKB-UniRule"/>
</dbReference>
<feature type="domain" description="Methionyl/Valyl/Leucyl/Isoleucyl-tRNA synthetase anticodon-binding" evidence="13">
    <location>
        <begin position="612"/>
        <end position="753"/>
    </location>
</feature>
<name>A0A841ECA1_9BACT</name>
<dbReference type="InterPro" id="IPR013155">
    <property type="entry name" value="M/V/L/I-tRNA-synth_anticd-bd"/>
</dbReference>
<dbReference type="PRINTS" id="PR00986">
    <property type="entry name" value="TRNASYNTHVAL"/>
</dbReference>
<feature type="short sequence motif" description="'HIGH' region" evidence="11">
    <location>
        <begin position="43"/>
        <end position="53"/>
    </location>
</feature>
<dbReference type="InterPro" id="IPR033705">
    <property type="entry name" value="Anticodon_Ia_Val"/>
</dbReference>
<comment type="subunit">
    <text evidence="2 11">Monomer.</text>
</comment>
<organism evidence="15 16">
    <name type="scientific">Arcicella rosea</name>
    <dbReference type="NCBI Taxonomy" id="502909"/>
    <lineage>
        <taxon>Bacteria</taxon>
        <taxon>Pseudomonadati</taxon>
        <taxon>Bacteroidota</taxon>
        <taxon>Cytophagia</taxon>
        <taxon>Cytophagales</taxon>
        <taxon>Flectobacillaceae</taxon>
        <taxon>Arcicella</taxon>
    </lineage>
</organism>
<dbReference type="EC" id="6.1.1.9" evidence="11"/>
<comment type="domain">
    <text evidence="11">The C-terminal coiled-coil domain is crucial for aminoacylation activity.</text>
</comment>
<dbReference type="CDD" id="cd07962">
    <property type="entry name" value="Anticodon_Ia_Val"/>
    <property type="match status" value="1"/>
</dbReference>
<dbReference type="InterPro" id="IPR001412">
    <property type="entry name" value="aa-tRNA-synth_I_CS"/>
</dbReference>
<evidence type="ECO:0000256" key="6">
    <source>
        <dbReference type="ARBA" id="ARBA00022840"/>
    </source>
</evidence>
<proteinExistence type="inferred from homology"/>
<evidence type="ECO:0000256" key="8">
    <source>
        <dbReference type="ARBA" id="ARBA00023054"/>
    </source>
</evidence>
<dbReference type="Gene3D" id="3.40.50.620">
    <property type="entry name" value="HUPs"/>
    <property type="match status" value="2"/>
</dbReference>
<dbReference type="NCBIfam" id="TIGR00422">
    <property type="entry name" value="valS"/>
    <property type="match status" value="1"/>
</dbReference>
<dbReference type="InterPro" id="IPR009080">
    <property type="entry name" value="tRNAsynth_Ia_anticodon-bd"/>
</dbReference>
<evidence type="ECO:0000313" key="16">
    <source>
        <dbReference type="Proteomes" id="UP000524404"/>
    </source>
</evidence>
<dbReference type="InterPro" id="IPR010978">
    <property type="entry name" value="tRNA-bd_arm"/>
</dbReference>
<keyword evidence="5 11" id="KW-0547">Nucleotide-binding</keyword>
<dbReference type="Gene3D" id="1.10.287.380">
    <property type="entry name" value="Valyl-tRNA synthetase, C-terminal domain"/>
    <property type="match status" value="1"/>
</dbReference>
<keyword evidence="8 11" id="KW-0175">Coiled coil</keyword>
<keyword evidence="6 11" id="KW-0067">ATP-binding</keyword>
<gene>
    <name evidence="11" type="primary">valS</name>
    <name evidence="15" type="ORF">HNP25_000377</name>
</gene>
<comment type="similarity">
    <text evidence="11">Belongs to the class-I aminoacyl-tRNA synthetase family. ValS type 1 subfamily.</text>
</comment>
<evidence type="ECO:0000256" key="11">
    <source>
        <dbReference type="HAMAP-Rule" id="MF_02004"/>
    </source>
</evidence>
<feature type="short sequence motif" description="'KMSKS' region" evidence="11">
    <location>
        <begin position="532"/>
        <end position="536"/>
    </location>
</feature>
<dbReference type="GO" id="GO:0002161">
    <property type="term" value="F:aminoacyl-tRNA deacylase activity"/>
    <property type="evidence" value="ECO:0007669"/>
    <property type="project" value="InterPro"/>
</dbReference>
<dbReference type="PROSITE" id="PS00178">
    <property type="entry name" value="AA_TRNA_LIGASE_I"/>
    <property type="match status" value="1"/>
</dbReference>
<keyword evidence="7 11" id="KW-0648">Protein biosynthesis</keyword>
<dbReference type="EMBL" id="JACHKT010000002">
    <property type="protein sequence ID" value="MBB6001737.1"/>
    <property type="molecule type" value="Genomic_DNA"/>
</dbReference>
<dbReference type="InterPro" id="IPR014729">
    <property type="entry name" value="Rossmann-like_a/b/a_fold"/>
</dbReference>
<keyword evidence="4 11" id="KW-0436">Ligase</keyword>
<dbReference type="SUPFAM" id="SSF46589">
    <property type="entry name" value="tRNA-binding arm"/>
    <property type="match status" value="1"/>
</dbReference>
<dbReference type="SUPFAM" id="SSF47323">
    <property type="entry name" value="Anticodon-binding domain of a subclass of class I aminoacyl-tRNA synthetases"/>
    <property type="match status" value="1"/>
</dbReference>
<evidence type="ECO:0000256" key="4">
    <source>
        <dbReference type="ARBA" id="ARBA00022598"/>
    </source>
</evidence>
<dbReference type="HAMAP" id="MF_02004">
    <property type="entry name" value="Val_tRNA_synth_type1"/>
    <property type="match status" value="1"/>
</dbReference>
<dbReference type="Proteomes" id="UP000524404">
    <property type="component" value="Unassembled WGS sequence"/>
</dbReference>
<sequence length="875" mass="100424">MISKTYAPQDIEAKWYQYWLENKFFASKPNPDKEPYSIVIPPPNVTGVLHMGHMLNNTIQDVLIRKARMEGKEACWVPGTDHASIATEAKVVAMLKERGIEKKDLTRDEFLAYAMEWKDKYGGIILEQLKKLGASCDWDRTRFTMEPSLYQAVIDTFVRLYEKGKIYRGVRMVNWDPQGKTALSDEEVIDKDIQAKLYYITYNVVGEEGSLTIATSRPETIMADSAVCINPNDERYTHLHDKTVKIPLLGREIPVILDEYVTMDFGTGCLKVTPAHDLNDYELGLKHKLPVIDILDDAGFLNEKAVLYVGQDRFAARRNIVKDLEEAGHLVKVEEYKSIVKTSERTGAVIEPKLSLQWFLEMKEISQPALENVMNDNIKLYPPKFKNMYSSWMENVRDWCISRQLWWGQQIPAYYLQDGTVIVAKSKREALHKAQHELQLFALTEEDLTQDPDVLDTWFSSWLWPISVFDGIENPDNEDIKYYYPTNDLVTAPEILFFWVARMIIAGYEWRGELPFRNVYLTGIVRDKLGRKMSKSLGNSPDPLDLIAKYGADGVRTGMLFSSPAGNDLMFDEKLVEQGRNFCNKVWNAYRLVEGWNATEISQPQENLLSIQWFESRLNQTIIDVQEHFVKFRISDALLSIYNLIWDDFCGKYLEMIKPAYEQPIDKATFEATISIFEKLMCLAHPYMPFITEEIWQAISERGANESICRAEYPLAGEVNTQILGDFDAMFTLVTKIREIRNAKQLSPKTALPLSIKTEEKARYQTLEGIIQKLANTETIEYVSDKVNGAISFVVKADEFFINLAGEIDVEAELANAKKELEYNLGFKKSTEAKLANERFVANAKPELVERERQKLADAESKIKALEEMIESLSK</sequence>
<evidence type="ECO:0000256" key="9">
    <source>
        <dbReference type="ARBA" id="ARBA00023146"/>
    </source>
</evidence>
<dbReference type="InterPro" id="IPR037118">
    <property type="entry name" value="Val-tRNA_synth_C_sf"/>
</dbReference>
<feature type="domain" description="Aminoacyl-tRNA synthetase class Ia" evidence="12">
    <location>
        <begin position="14"/>
        <end position="571"/>
    </location>
</feature>
<evidence type="ECO:0000313" key="15">
    <source>
        <dbReference type="EMBL" id="MBB6001737.1"/>
    </source>
</evidence>
<feature type="domain" description="Valyl-tRNA synthetase tRNA-binding arm" evidence="14">
    <location>
        <begin position="809"/>
        <end position="873"/>
    </location>
</feature>
<comment type="caution">
    <text evidence="15">The sequence shown here is derived from an EMBL/GenBank/DDBJ whole genome shotgun (WGS) entry which is preliminary data.</text>
</comment>
<comment type="catalytic activity">
    <reaction evidence="10 11">
        <text>tRNA(Val) + L-valine + ATP = L-valyl-tRNA(Val) + AMP + diphosphate</text>
        <dbReference type="Rhea" id="RHEA:10704"/>
        <dbReference type="Rhea" id="RHEA-COMP:9672"/>
        <dbReference type="Rhea" id="RHEA-COMP:9708"/>
        <dbReference type="ChEBI" id="CHEBI:30616"/>
        <dbReference type="ChEBI" id="CHEBI:33019"/>
        <dbReference type="ChEBI" id="CHEBI:57762"/>
        <dbReference type="ChEBI" id="CHEBI:78442"/>
        <dbReference type="ChEBI" id="CHEBI:78537"/>
        <dbReference type="ChEBI" id="CHEBI:456215"/>
        <dbReference type="EC" id="6.1.1.9"/>
    </reaction>
</comment>
<comment type="domain">
    <text evidence="11">ValRS has two distinct active sites: one for aminoacylation and one for editing. The misactivated threonine is translocated from the active site to the editing site.</text>
</comment>
<dbReference type="CDD" id="cd00817">
    <property type="entry name" value="ValRS_core"/>
    <property type="match status" value="1"/>
</dbReference>
<evidence type="ECO:0000256" key="2">
    <source>
        <dbReference type="ARBA" id="ARBA00011245"/>
    </source>
</evidence>
<dbReference type="AlphaFoldDB" id="A0A841ECA1"/>
<dbReference type="InterPro" id="IPR002303">
    <property type="entry name" value="Valyl-tRNA_ligase"/>
</dbReference>
<accession>A0A841ECA1</accession>
<dbReference type="Pfam" id="PF10458">
    <property type="entry name" value="Val_tRNA-synt_C"/>
    <property type="match status" value="1"/>
</dbReference>
<protein>
    <recommendedName>
        <fullName evidence="11">Valine--tRNA ligase</fullName>
        <ecNumber evidence="11">6.1.1.9</ecNumber>
    </recommendedName>
    <alternativeName>
        <fullName evidence="11">Valyl-tRNA synthetase</fullName>
        <shortName evidence="11">ValRS</shortName>
    </alternativeName>
</protein>
<evidence type="ECO:0000259" key="12">
    <source>
        <dbReference type="Pfam" id="PF00133"/>
    </source>
</evidence>
<evidence type="ECO:0000259" key="14">
    <source>
        <dbReference type="Pfam" id="PF10458"/>
    </source>
</evidence>
<dbReference type="InterPro" id="IPR019499">
    <property type="entry name" value="Val-tRNA_synth_tRNA-bd"/>
</dbReference>
<dbReference type="GO" id="GO:0006438">
    <property type="term" value="P:valyl-tRNA aminoacylation"/>
    <property type="evidence" value="ECO:0007669"/>
    <property type="project" value="UniProtKB-UniRule"/>
</dbReference>
<evidence type="ECO:0000256" key="7">
    <source>
        <dbReference type="ARBA" id="ARBA00022917"/>
    </source>
</evidence>
<evidence type="ECO:0000256" key="5">
    <source>
        <dbReference type="ARBA" id="ARBA00022741"/>
    </source>
</evidence>
<keyword evidence="16" id="KW-1185">Reference proteome</keyword>
<dbReference type="PANTHER" id="PTHR11946">
    <property type="entry name" value="VALYL-TRNA SYNTHETASES"/>
    <property type="match status" value="1"/>
</dbReference>
<dbReference type="Gene3D" id="3.90.740.10">
    <property type="entry name" value="Valyl/Leucyl/Isoleucyl-tRNA synthetase, editing domain"/>
    <property type="match status" value="1"/>
</dbReference>
<evidence type="ECO:0000256" key="10">
    <source>
        <dbReference type="ARBA" id="ARBA00047552"/>
    </source>
</evidence>
<keyword evidence="3 11" id="KW-0963">Cytoplasm</keyword>
<dbReference type="GO" id="GO:0005524">
    <property type="term" value="F:ATP binding"/>
    <property type="evidence" value="ECO:0007669"/>
    <property type="project" value="UniProtKB-UniRule"/>
</dbReference>
<dbReference type="Pfam" id="PF00133">
    <property type="entry name" value="tRNA-synt_1"/>
    <property type="match status" value="1"/>
</dbReference>
<evidence type="ECO:0000259" key="13">
    <source>
        <dbReference type="Pfam" id="PF08264"/>
    </source>
</evidence>
<dbReference type="SUPFAM" id="SSF52374">
    <property type="entry name" value="Nucleotidylyl transferase"/>
    <property type="match status" value="1"/>
</dbReference>
<dbReference type="Gene3D" id="1.10.730.10">
    <property type="entry name" value="Isoleucyl-tRNA Synthetase, Domain 1"/>
    <property type="match status" value="1"/>
</dbReference>
<reference evidence="15 16" key="1">
    <citation type="submission" date="2020-08" db="EMBL/GenBank/DDBJ databases">
        <title>Functional genomics of gut bacteria from endangered species of beetles.</title>
        <authorList>
            <person name="Carlos-Shanley C."/>
        </authorList>
    </citation>
    <scope>NUCLEOTIDE SEQUENCE [LARGE SCALE GENOMIC DNA]</scope>
    <source>
        <strain evidence="15 16">S00070</strain>
    </source>
</reference>
<dbReference type="InterPro" id="IPR002300">
    <property type="entry name" value="aa-tRNA-synth_Ia"/>
</dbReference>
<feature type="binding site" evidence="11">
    <location>
        <position position="535"/>
    </location>
    <ligand>
        <name>ATP</name>
        <dbReference type="ChEBI" id="CHEBI:30616"/>
    </ligand>
</feature>